<dbReference type="Proteomes" id="UP000238312">
    <property type="component" value="Unassembled WGS sequence"/>
</dbReference>
<dbReference type="InterPro" id="IPR045401">
    <property type="entry name" value="GAP1-M"/>
</dbReference>
<dbReference type="Pfam" id="PF20014">
    <property type="entry name" value="GAP1-M"/>
    <property type="match status" value="1"/>
</dbReference>
<keyword evidence="4" id="KW-1185">Reference proteome</keyword>
<dbReference type="AlphaFoldDB" id="A0A2T0MVS8"/>
<accession>A0A2T0MVS8</accession>
<feature type="domain" description="GTPase-associated protein 1 middle" evidence="2">
    <location>
        <begin position="149"/>
        <end position="235"/>
    </location>
</feature>
<organism evidence="3 4">
    <name type="scientific">Nonomuraea fuscirosea</name>
    <dbReference type="NCBI Taxonomy" id="1291556"/>
    <lineage>
        <taxon>Bacteria</taxon>
        <taxon>Bacillati</taxon>
        <taxon>Actinomycetota</taxon>
        <taxon>Actinomycetes</taxon>
        <taxon>Streptosporangiales</taxon>
        <taxon>Streptosporangiaceae</taxon>
        <taxon>Nonomuraea</taxon>
    </lineage>
</organism>
<comment type="caution">
    <text evidence="3">The sequence shown here is derived from an EMBL/GenBank/DDBJ whole genome shotgun (WGS) entry which is preliminary data.</text>
</comment>
<evidence type="ECO:0000313" key="3">
    <source>
        <dbReference type="EMBL" id="PRX63031.1"/>
    </source>
</evidence>
<gene>
    <name evidence="3" type="ORF">B0I32_11121</name>
</gene>
<dbReference type="Pfam" id="PF20013">
    <property type="entry name" value="GAP1-N2"/>
    <property type="match status" value="1"/>
</dbReference>
<evidence type="ECO:0000259" key="1">
    <source>
        <dbReference type="Pfam" id="PF20013"/>
    </source>
</evidence>
<dbReference type="InterPro" id="IPR045402">
    <property type="entry name" value="GAP1-N2"/>
</dbReference>
<dbReference type="EMBL" id="PVNG01000011">
    <property type="protein sequence ID" value="PRX63031.1"/>
    <property type="molecule type" value="Genomic_DNA"/>
</dbReference>
<proteinExistence type="predicted"/>
<protein>
    <submittedName>
        <fullName evidence="3">Uncharacterized protein</fullName>
    </submittedName>
</protein>
<feature type="domain" description="GTPase-associated protein 1 N-terminal" evidence="1">
    <location>
        <begin position="1"/>
        <end position="135"/>
    </location>
</feature>
<evidence type="ECO:0000313" key="4">
    <source>
        <dbReference type="Proteomes" id="UP000238312"/>
    </source>
</evidence>
<dbReference type="RefSeq" id="WP_106243671.1">
    <property type="nucleotide sequence ID" value="NZ_PVNG01000011.1"/>
</dbReference>
<sequence length="746" mass="80791">MAWQLHYSSAETGPSGRAGFQIVADSRGLPAGSAAEVAPYLTYRPPPSSPTAPTRQQIEAMPVALSYGPVGDRHALVRCSYLGQDYSGRFGNFLGHALVLAEGDLVGVRPVEFWKAPLWAQAPARPGTTLPELTELMPGAELDPESLGQWLGAGGQAAYQRLGGLLELVRRNLVRGYGRLILVGAECEEIVRWIAVISYSLPWEAVTRLSFVTYSGDPASTRQLIVGTTPDVWIPSDVDATVLTLAEEPQSVEIGRFAQTARDLWRSMDFDGIDELAAFDTSDPDTAAALVALCLTGAALSEKEQSAVAELIEAGVPGWVWPHLGRRAELLGQRLAHAVTVHGPAEAADPCAARCVLLALRDPGVAPPPRPLPEAYREQVMAAALAALSTADRLDRLVGVLRVADAADLRIAGARVEEAAAALVGSRPTGVPEQLDRTPRRWREDLLAGLVAGLERSRPDVRASVLTPELCRCLADRDLRAAPGTAITVIAWQVRSDGLDRVQATVRVLRLDRGRAATSEQDAAFGDIWQEEPTAAEVCELVDAAGPRLPDYYTLSTLPARLFVRTRLKGKEAVEVATRIRQAGLTGIAAEDAEAVLLATGLADMRSLGHAYTEVEQLTALFRGLDPKLATLVRTRAAKNLAQYDPLFRMALTKRLPGASRDWLLDEWLAARANRDEQAALLEIAIRLREAGVLLPALEKWAQSMVNSWSPFGSMEGRFRKDPVLSDGLRRLMKPKRRGSWLRGGR</sequence>
<reference evidence="3 4" key="1">
    <citation type="submission" date="2018-03" db="EMBL/GenBank/DDBJ databases">
        <title>Genomic Encyclopedia of Type Strains, Phase III (KMG-III): the genomes of soil and plant-associated and newly described type strains.</title>
        <authorList>
            <person name="Whitman W."/>
        </authorList>
    </citation>
    <scope>NUCLEOTIDE SEQUENCE [LARGE SCALE GENOMIC DNA]</scope>
    <source>
        <strain evidence="3 4">CGMCC 4.7104</strain>
    </source>
</reference>
<name>A0A2T0MVS8_9ACTN</name>
<evidence type="ECO:0000259" key="2">
    <source>
        <dbReference type="Pfam" id="PF20014"/>
    </source>
</evidence>
<dbReference type="OrthoDB" id="167038at2"/>